<dbReference type="Pfam" id="PF14662">
    <property type="entry name" value="KASH_CCD"/>
    <property type="match status" value="1"/>
</dbReference>
<evidence type="ECO:0000313" key="4">
    <source>
        <dbReference type="Proteomes" id="UP000694890"/>
    </source>
</evidence>
<dbReference type="GO" id="GO:0090220">
    <property type="term" value="P:chromosome localization to nuclear envelope involved in homologous chromosome segregation"/>
    <property type="evidence" value="ECO:0007669"/>
    <property type="project" value="TreeGrafter"/>
</dbReference>
<evidence type="ECO:0000256" key="1">
    <source>
        <dbReference type="SAM" id="Coils"/>
    </source>
</evidence>
<sequence length="282" mass="32841">MFVPVENMTSKEMLEKIAELDYNQSQLRDLNTQMRHWLDVADEDMAVLRSENVALRKQVQALEKIVNEAQQVEAEPCRALLTDVLDVKRRNEEKIKKLEEESTMMKEQNKKLTTELKNLKQEREQDKLSLTKFKAALIKFEFEMEEAQSGLQHRDEIIHKKNMQLKHLEETVGEYSIIIKDLKQTNQELKKQLEDRQDETALSALNDLTEEKEGSPSPPLSFADELKLLVSSDEVKPSTPDSKRQSHEESETEELLKPQSLTEDLHTNRCARLLRVSERETL</sequence>
<feature type="coiled-coil region" evidence="1">
    <location>
        <begin position="172"/>
        <end position="202"/>
    </location>
</feature>
<dbReference type="GO" id="GO:0051225">
    <property type="term" value="P:spindle assembly"/>
    <property type="evidence" value="ECO:0007669"/>
    <property type="project" value="TreeGrafter"/>
</dbReference>
<dbReference type="AlphaFoldDB" id="A0AAJ7QFM9"/>
<dbReference type="PANTHER" id="PTHR47300">
    <property type="entry name" value="PROTEIN KASH5"/>
    <property type="match status" value="1"/>
</dbReference>
<dbReference type="InterPro" id="IPR028170">
    <property type="entry name" value="KASH5"/>
</dbReference>
<evidence type="ECO:0000259" key="3">
    <source>
        <dbReference type="Pfam" id="PF14662"/>
    </source>
</evidence>
<dbReference type="GO" id="GO:0070840">
    <property type="term" value="F:dynein complex binding"/>
    <property type="evidence" value="ECO:0007669"/>
    <property type="project" value="TreeGrafter"/>
</dbReference>
<reference evidence="5" key="1">
    <citation type="journal article" date="2014" name="Reprod. Biol. Endocrinol.">
        <title>Small-scale transcriptomics reveals differences among gonadal stages in Asian seabass (Lates calcarifer).</title>
        <authorList>
            <person name="Ravi P."/>
            <person name="Jiang J."/>
            <person name="Liew W.C."/>
            <person name="Orban L."/>
        </authorList>
    </citation>
    <scope>NUCLEOTIDE SEQUENCE</scope>
</reference>
<dbReference type="GO" id="GO:0034397">
    <property type="term" value="P:telomere localization"/>
    <property type="evidence" value="ECO:0007669"/>
    <property type="project" value="InterPro"/>
</dbReference>
<feature type="region of interest" description="Disordered" evidence="2">
    <location>
        <begin position="232"/>
        <end position="263"/>
    </location>
</feature>
<feature type="domain" description="KASH5-like coiled-coil" evidence="3">
    <location>
        <begin position="10"/>
        <end position="195"/>
    </location>
</feature>
<feature type="coiled-coil region" evidence="1">
    <location>
        <begin position="38"/>
        <end position="136"/>
    </location>
</feature>
<dbReference type="GO" id="GO:0000800">
    <property type="term" value="C:lateral element"/>
    <property type="evidence" value="ECO:0007669"/>
    <property type="project" value="TreeGrafter"/>
</dbReference>
<keyword evidence="1" id="KW-0175">Coiled coil</keyword>
<dbReference type="Proteomes" id="UP000694890">
    <property type="component" value="Linkage group LG8"/>
</dbReference>
<organism evidence="4 5">
    <name type="scientific">Lates calcarifer</name>
    <name type="common">Barramundi</name>
    <name type="synonym">Holocentrus calcarifer</name>
    <dbReference type="NCBI Taxonomy" id="8187"/>
    <lineage>
        <taxon>Eukaryota</taxon>
        <taxon>Metazoa</taxon>
        <taxon>Chordata</taxon>
        <taxon>Craniata</taxon>
        <taxon>Vertebrata</taxon>
        <taxon>Euteleostomi</taxon>
        <taxon>Actinopterygii</taxon>
        <taxon>Neopterygii</taxon>
        <taxon>Teleostei</taxon>
        <taxon>Neoteleostei</taxon>
        <taxon>Acanthomorphata</taxon>
        <taxon>Carangaria</taxon>
        <taxon>Carangaria incertae sedis</taxon>
        <taxon>Centropomidae</taxon>
        <taxon>Lates</taxon>
    </lineage>
</organism>
<accession>A0AAJ7QFM9</accession>
<evidence type="ECO:0000313" key="5">
    <source>
        <dbReference type="RefSeq" id="XP_018554873.2"/>
    </source>
</evidence>
<dbReference type="GO" id="GO:0051653">
    <property type="term" value="P:spindle localization"/>
    <property type="evidence" value="ECO:0007669"/>
    <property type="project" value="TreeGrafter"/>
</dbReference>
<dbReference type="GO" id="GO:0090619">
    <property type="term" value="C:meiotic spindle pole"/>
    <property type="evidence" value="ECO:0007669"/>
    <property type="project" value="TreeGrafter"/>
</dbReference>
<feature type="compositionally biased region" description="Basic and acidic residues" evidence="2">
    <location>
        <begin position="233"/>
        <end position="249"/>
    </location>
</feature>
<name>A0AAJ7QFM9_LATCA</name>
<dbReference type="GO" id="GO:0007015">
    <property type="term" value="P:actin filament organization"/>
    <property type="evidence" value="ECO:0007669"/>
    <property type="project" value="TreeGrafter"/>
</dbReference>
<dbReference type="InterPro" id="IPR028168">
    <property type="entry name" value="KASH5_CC"/>
</dbReference>
<evidence type="ECO:0000256" key="2">
    <source>
        <dbReference type="SAM" id="MobiDB-lite"/>
    </source>
</evidence>
<dbReference type="GO" id="GO:0007129">
    <property type="term" value="P:homologous chromosome pairing at meiosis"/>
    <property type="evidence" value="ECO:0007669"/>
    <property type="project" value="TreeGrafter"/>
</dbReference>
<proteinExistence type="predicted"/>
<dbReference type="RefSeq" id="XP_018554873.2">
    <property type="nucleotide sequence ID" value="XM_018699357.2"/>
</dbReference>
<protein>
    <submittedName>
        <fullName evidence="5">Kinectin</fullName>
    </submittedName>
</protein>
<dbReference type="GO" id="GO:0034993">
    <property type="term" value="C:meiotic nuclear membrane microtubule tethering complex"/>
    <property type="evidence" value="ECO:0007669"/>
    <property type="project" value="InterPro"/>
</dbReference>
<gene>
    <name evidence="5" type="primary">LOC108899086</name>
</gene>
<dbReference type="GO" id="GO:0000781">
    <property type="term" value="C:chromosome, telomeric region"/>
    <property type="evidence" value="ECO:0007669"/>
    <property type="project" value="TreeGrafter"/>
</dbReference>
<dbReference type="KEGG" id="lcf:108899086"/>
<dbReference type="GO" id="GO:0005640">
    <property type="term" value="C:nuclear outer membrane"/>
    <property type="evidence" value="ECO:0007669"/>
    <property type="project" value="TreeGrafter"/>
</dbReference>
<dbReference type="GeneID" id="108899086"/>
<reference evidence="5" key="2">
    <citation type="submission" date="2025-08" db="UniProtKB">
        <authorList>
            <consortium name="RefSeq"/>
        </authorList>
    </citation>
    <scope>IDENTIFICATION</scope>
</reference>
<dbReference type="PANTHER" id="PTHR47300:SF1">
    <property type="entry name" value="PROTEIN KASH5"/>
    <property type="match status" value="1"/>
</dbReference>